<evidence type="ECO:0000256" key="3">
    <source>
        <dbReference type="ARBA" id="ARBA00023163"/>
    </source>
</evidence>
<dbReference type="PANTHER" id="PTHR42756:SF1">
    <property type="entry name" value="TRANSCRIPTIONAL REPRESSOR OF EMRAB OPERON"/>
    <property type="match status" value="1"/>
</dbReference>
<dbReference type="PANTHER" id="PTHR42756">
    <property type="entry name" value="TRANSCRIPTIONAL REGULATOR, MARR"/>
    <property type="match status" value="1"/>
</dbReference>
<dbReference type="PROSITE" id="PS50995">
    <property type="entry name" value="HTH_MARR_2"/>
    <property type="match status" value="1"/>
</dbReference>
<dbReference type="EMBL" id="CP000747">
    <property type="protein sequence ID" value="ACG79793.1"/>
    <property type="molecule type" value="Genomic_DNA"/>
</dbReference>
<dbReference type="STRING" id="450851.PHZ_c3384"/>
<dbReference type="Pfam" id="PF12802">
    <property type="entry name" value="MarR_2"/>
    <property type="match status" value="1"/>
</dbReference>
<dbReference type="HOGENOM" id="CLU_1659111_0_0_5"/>
<dbReference type="Gene3D" id="1.10.10.10">
    <property type="entry name" value="Winged helix-like DNA-binding domain superfamily/Winged helix DNA-binding domain"/>
    <property type="match status" value="1"/>
</dbReference>
<evidence type="ECO:0000256" key="2">
    <source>
        <dbReference type="ARBA" id="ARBA00023125"/>
    </source>
</evidence>
<reference evidence="5 6" key="1">
    <citation type="journal article" date="2008" name="BMC Genomics">
        <title>Complete genome of Phenylobacterium zucineum - a novel facultative intracellular bacterium isolated from human erythroleukemia cell line K562.</title>
        <authorList>
            <person name="Luo Y."/>
            <person name="Xu X."/>
            <person name="Ding Z."/>
            <person name="Liu Z."/>
            <person name="Zhang B."/>
            <person name="Yan Z."/>
            <person name="Sun J."/>
            <person name="Hu S."/>
            <person name="Hu X."/>
        </authorList>
    </citation>
    <scope>NUCLEOTIDE SEQUENCE [LARGE SCALE GENOMIC DNA]</scope>
    <source>
        <strain evidence="5 6">HLK1</strain>
    </source>
</reference>
<dbReference type="GO" id="GO:0003677">
    <property type="term" value="F:DNA binding"/>
    <property type="evidence" value="ECO:0007669"/>
    <property type="project" value="UniProtKB-KW"/>
</dbReference>
<dbReference type="Proteomes" id="UP000001868">
    <property type="component" value="Chromosome"/>
</dbReference>
<proteinExistence type="predicted"/>
<sequence>MAGARPSRVQRVRIFYLLAHLHERRERLLSEILRPHNLTLVQWRILYALGKLSNRTMNEVADFLVLDRTSLTRAVDKLVERGLMLRAEVAHDRRLTELSLTAAGRALREDLLEQNIEMCERLVAELDQESLDDASGVLTHILERLVGHRAGVRRIAELV</sequence>
<dbReference type="SMART" id="SM00347">
    <property type="entry name" value="HTH_MARR"/>
    <property type="match status" value="1"/>
</dbReference>
<dbReference type="PRINTS" id="PR00598">
    <property type="entry name" value="HTHMARR"/>
</dbReference>
<gene>
    <name evidence="5" type="ordered locus">PHZ_c3384</name>
</gene>
<organism evidence="5 6">
    <name type="scientific">Phenylobacterium zucineum (strain HLK1)</name>
    <dbReference type="NCBI Taxonomy" id="450851"/>
    <lineage>
        <taxon>Bacteria</taxon>
        <taxon>Pseudomonadati</taxon>
        <taxon>Pseudomonadota</taxon>
        <taxon>Alphaproteobacteria</taxon>
        <taxon>Caulobacterales</taxon>
        <taxon>Caulobacteraceae</taxon>
        <taxon>Phenylobacterium</taxon>
    </lineage>
</organism>
<accession>B4RBE8</accession>
<dbReference type="KEGG" id="pzu:PHZ_c3384"/>
<evidence type="ECO:0000256" key="1">
    <source>
        <dbReference type="ARBA" id="ARBA00023015"/>
    </source>
</evidence>
<protein>
    <submittedName>
        <fullName evidence="5">Transcriptional regulator, MarR family</fullName>
    </submittedName>
</protein>
<dbReference type="InterPro" id="IPR000835">
    <property type="entry name" value="HTH_MarR-typ"/>
</dbReference>
<keyword evidence="3" id="KW-0804">Transcription</keyword>
<dbReference type="AlphaFoldDB" id="B4RBE8"/>
<evidence type="ECO:0000313" key="5">
    <source>
        <dbReference type="EMBL" id="ACG79793.1"/>
    </source>
</evidence>
<dbReference type="eggNOG" id="COG1846">
    <property type="taxonomic scope" value="Bacteria"/>
</dbReference>
<evidence type="ECO:0000259" key="4">
    <source>
        <dbReference type="PROSITE" id="PS50995"/>
    </source>
</evidence>
<feature type="domain" description="HTH marR-type" evidence="4">
    <location>
        <begin position="11"/>
        <end position="147"/>
    </location>
</feature>
<dbReference type="SUPFAM" id="SSF46785">
    <property type="entry name" value="Winged helix' DNA-binding domain"/>
    <property type="match status" value="1"/>
</dbReference>
<name>B4RBE8_PHEZH</name>
<keyword evidence="2" id="KW-0238">DNA-binding</keyword>
<dbReference type="GO" id="GO:0003700">
    <property type="term" value="F:DNA-binding transcription factor activity"/>
    <property type="evidence" value="ECO:0007669"/>
    <property type="project" value="InterPro"/>
</dbReference>
<evidence type="ECO:0000313" key="6">
    <source>
        <dbReference type="Proteomes" id="UP000001868"/>
    </source>
</evidence>
<keyword evidence="6" id="KW-1185">Reference proteome</keyword>
<dbReference type="InterPro" id="IPR036388">
    <property type="entry name" value="WH-like_DNA-bd_sf"/>
</dbReference>
<keyword evidence="1" id="KW-0805">Transcription regulation</keyword>
<dbReference type="InterPro" id="IPR036390">
    <property type="entry name" value="WH_DNA-bd_sf"/>
</dbReference>